<dbReference type="EMBL" id="RAYQ01000009">
    <property type="protein sequence ID" value="RKI91546.1"/>
    <property type="molecule type" value="Genomic_DNA"/>
</dbReference>
<gene>
    <name evidence="3" type="ORF">D7V94_09735</name>
</gene>
<comment type="caution">
    <text evidence="3">The sequence shown here is derived from an EMBL/GenBank/DDBJ whole genome shotgun (WGS) entry which is preliminary data.</text>
</comment>
<organism evidence="3 4">
    <name type="scientific">Parablautia intestinalis</name>
    <dbReference type="NCBI Taxonomy" id="2320100"/>
    <lineage>
        <taxon>Bacteria</taxon>
        <taxon>Bacillati</taxon>
        <taxon>Bacillota</taxon>
        <taxon>Clostridia</taxon>
        <taxon>Lachnospirales</taxon>
        <taxon>Lachnospiraceae</taxon>
        <taxon>Parablautia</taxon>
    </lineage>
</organism>
<dbReference type="SUPFAM" id="SSF51182">
    <property type="entry name" value="RmlC-like cupins"/>
    <property type="match status" value="1"/>
</dbReference>
<evidence type="ECO:0000256" key="1">
    <source>
        <dbReference type="ARBA" id="ARBA00022723"/>
    </source>
</evidence>
<sequence>MKKQYVRYGNYDLKPYTKIRGYDDQAVKGYDDIIIRLKKEIASGKRIIVCDFYPGVDEDEVKKHLSRIDPVLVIESGDCALKEEELNDLFRDYLTDDRVFGFMCHKKLADCFVKEKLEAERRRIDETTDGVVLVMGVGARLITRGDVYLYFDMARWEIQLRYRRGMANWRCTNYNAPNLTKVKRGFFVEWRLADKHKNKHFEDFDYVVDTNEKENPKMITGEAFRQALIQISGRPFRLQPYFDPGVWGGHWMQQNFGLGDEEPNFAWSFDGVPEENSLNLMFGDILVEIPAMDLVLYRPRQLLGEKVHARFGPEFPIRFDMLDTMGGGNLSLQVHPLTEYIQDTFGMNYTQDESYYILDCEEGSCVYLGVKEGADPEEMARDLKRAEGGGYEFPAEKYVNRIPVKKHDHVLIPAGTVHCSGANTMVLEISATPYIFTFKMWDWGRVGLDGIPRPIHVDHGLNNIQWERTMPWLLENVLHQEKVCRKEEGILVERTGLHQREFIDTHRYMLTRPVKCLTNDSVHVLNLVEGEKALIESPKGAFAPFEVHYAETFIIPSCVEEYIINPTGAVQGKKVGVVAACVRG</sequence>
<dbReference type="AlphaFoldDB" id="A0A3A9AWD4"/>
<keyword evidence="1" id="KW-0479">Metal-binding</keyword>
<dbReference type="PANTHER" id="PTHR42742:SF3">
    <property type="entry name" value="FRUCTOKINASE"/>
    <property type="match status" value="1"/>
</dbReference>
<dbReference type="PANTHER" id="PTHR42742">
    <property type="entry name" value="TRANSCRIPTIONAL REPRESSOR MPRA"/>
    <property type="match status" value="1"/>
</dbReference>
<accession>A0A3A9AWD4</accession>
<keyword evidence="3" id="KW-0413">Isomerase</keyword>
<dbReference type="GO" id="GO:0046872">
    <property type="term" value="F:metal ion binding"/>
    <property type="evidence" value="ECO:0007669"/>
    <property type="project" value="UniProtKB-KW"/>
</dbReference>
<keyword evidence="4" id="KW-1185">Reference proteome</keyword>
<dbReference type="RefSeq" id="WP_120469224.1">
    <property type="nucleotide sequence ID" value="NZ_RAYQ01000009.1"/>
</dbReference>
<dbReference type="Gene3D" id="2.60.120.10">
    <property type="entry name" value="Jelly Rolls"/>
    <property type="match status" value="1"/>
</dbReference>
<dbReference type="InterPro" id="IPR011051">
    <property type="entry name" value="RmlC_Cupin_sf"/>
</dbReference>
<proteinExistence type="predicted"/>
<name>A0A3A9AWD4_9FIRM</name>
<dbReference type="InterPro" id="IPR051804">
    <property type="entry name" value="Carb_Metab_Reg_Kinase/Isom"/>
</dbReference>
<dbReference type="Proteomes" id="UP000280696">
    <property type="component" value="Unassembled WGS sequence"/>
</dbReference>
<dbReference type="CDD" id="cd07010">
    <property type="entry name" value="cupin_PMI_type_I_N_bac"/>
    <property type="match status" value="1"/>
</dbReference>
<reference evidence="3 4" key="1">
    <citation type="submission" date="2018-09" db="EMBL/GenBank/DDBJ databases">
        <title>Murine metabolic-syndrome-specific gut microbial biobank.</title>
        <authorList>
            <person name="Liu C."/>
        </authorList>
    </citation>
    <scope>NUCLEOTIDE SEQUENCE [LARGE SCALE GENOMIC DNA]</scope>
    <source>
        <strain evidence="3 4">0.1xD8-82</strain>
    </source>
</reference>
<protein>
    <submittedName>
        <fullName evidence="3">Mannose-6-phosphate isomerase</fullName>
    </submittedName>
</protein>
<keyword evidence="2" id="KW-0862">Zinc</keyword>
<evidence type="ECO:0000313" key="4">
    <source>
        <dbReference type="Proteomes" id="UP000280696"/>
    </source>
</evidence>
<dbReference type="InterPro" id="IPR014710">
    <property type="entry name" value="RmlC-like_jellyroll"/>
</dbReference>
<evidence type="ECO:0000313" key="3">
    <source>
        <dbReference type="EMBL" id="RKI91546.1"/>
    </source>
</evidence>
<dbReference type="GO" id="GO:0016853">
    <property type="term" value="F:isomerase activity"/>
    <property type="evidence" value="ECO:0007669"/>
    <property type="project" value="UniProtKB-KW"/>
</dbReference>
<evidence type="ECO:0000256" key="2">
    <source>
        <dbReference type="ARBA" id="ARBA00022833"/>
    </source>
</evidence>
<dbReference type="OrthoDB" id="9808275at2"/>